<dbReference type="PANTHER" id="PTHR43135:SF3">
    <property type="entry name" value="ALPHA-D-RIBOSE 1-METHYLPHOSPHONATE 5-TRIPHOSPHATE DIPHOSPHATASE"/>
    <property type="match status" value="1"/>
</dbReference>
<proteinExistence type="predicted"/>
<name>A0A0F6W4A6_9BACT</name>
<evidence type="ECO:0000313" key="4">
    <source>
        <dbReference type="Proteomes" id="UP000034883"/>
    </source>
</evidence>
<dbReference type="GO" id="GO:0016810">
    <property type="term" value="F:hydrolase activity, acting on carbon-nitrogen (but not peptide) bonds"/>
    <property type="evidence" value="ECO:0007669"/>
    <property type="project" value="InterPro"/>
</dbReference>
<accession>A0A0F6W4A6</accession>
<organism evidence="3 4">
    <name type="scientific">Sandaracinus amylolyticus</name>
    <dbReference type="NCBI Taxonomy" id="927083"/>
    <lineage>
        <taxon>Bacteria</taxon>
        <taxon>Pseudomonadati</taxon>
        <taxon>Myxococcota</taxon>
        <taxon>Polyangia</taxon>
        <taxon>Polyangiales</taxon>
        <taxon>Sandaracinaceae</taxon>
        <taxon>Sandaracinus</taxon>
    </lineage>
</organism>
<gene>
    <name evidence="3" type="ORF">DB32_004076</name>
</gene>
<dbReference type="Pfam" id="PF01979">
    <property type="entry name" value="Amidohydro_1"/>
    <property type="match status" value="1"/>
</dbReference>
<dbReference type="STRING" id="927083.DB32_004076"/>
<dbReference type="PANTHER" id="PTHR43135">
    <property type="entry name" value="ALPHA-D-RIBOSE 1-METHYLPHOSPHONATE 5-TRIPHOSPHATE DIPHOSPHATASE"/>
    <property type="match status" value="1"/>
</dbReference>
<dbReference type="KEGG" id="samy:DB32_004076"/>
<feature type="domain" description="Amidohydrolase-related" evidence="2">
    <location>
        <begin position="293"/>
        <end position="404"/>
    </location>
</feature>
<evidence type="ECO:0000256" key="1">
    <source>
        <dbReference type="SAM" id="SignalP"/>
    </source>
</evidence>
<keyword evidence="4" id="KW-1185">Reference proteome</keyword>
<keyword evidence="1" id="KW-0732">Signal</keyword>
<dbReference type="InterPro" id="IPR032466">
    <property type="entry name" value="Metal_Hydrolase"/>
</dbReference>
<dbReference type="RefSeq" id="WP_053234202.1">
    <property type="nucleotide sequence ID" value="NZ_CP011125.1"/>
</dbReference>
<dbReference type="InterPro" id="IPR006680">
    <property type="entry name" value="Amidohydro-rel"/>
</dbReference>
<dbReference type="EMBL" id="CP011125">
    <property type="protein sequence ID" value="AKF06927.1"/>
    <property type="molecule type" value="Genomic_DNA"/>
</dbReference>
<dbReference type="OrthoDB" id="9802793at2"/>
<reference evidence="3 4" key="1">
    <citation type="submission" date="2015-03" db="EMBL/GenBank/DDBJ databases">
        <title>Genome assembly of Sandaracinus amylolyticus DSM 53668.</title>
        <authorList>
            <person name="Sharma G."/>
            <person name="Subramanian S."/>
        </authorList>
    </citation>
    <scope>NUCLEOTIDE SEQUENCE [LARGE SCALE GENOMIC DNA]</scope>
    <source>
        <strain evidence="3 4">DSM 53668</strain>
    </source>
</reference>
<sequence length="439" mass="46168">MKLRALAVIALLAITTPTSAQRRPTTTIAITGATVRPGNGPPIENATVIVRGDRIDAVGAGLAAPAGATVIDATGAVITPGFVATMTALGLEEIELERAARDTGPEDDDADAIRAAFSAADGYNPLSTLIPVARLGGITSVTSVPEGGLVPGTSAWADLLGPSSTVSTDAVLTPQLALHVSLNDEGIDAAGGARSSAITRLRELLDDARLYARQRAAFDRGDFRDTDVSRLDLERVGEALAGRIPVVIRVSRAIDVVRTIALAREYGLRIVLAGVEEGWMVAPQIAAANVPVIVQAMTNLPERFSRLHARYDNAALLSRAGVRVMLMSPGAWDARNLRQEAGNAIAWGMDPDAALAAVTSLPAEVFGMREHGVIAAGRRANLVVWSGDPFETTSAPTHVIVAGQDVPLRSRQTLLLERYRSLDAVPRGWTGTVARDRSE</sequence>
<dbReference type="Proteomes" id="UP000034883">
    <property type="component" value="Chromosome"/>
</dbReference>
<dbReference type="InterPro" id="IPR011059">
    <property type="entry name" value="Metal-dep_hydrolase_composite"/>
</dbReference>
<dbReference type="Gene3D" id="2.30.40.10">
    <property type="entry name" value="Urease, subunit C, domain 1"/>
    <property type="match status" value="1"/>
</dbReference>
<dbReference type="SUPFAM" id="SSF51556">
    <property type="entry name" value="Metallo-dependent hydrolases"/>
    <property type="match status" value="1"/>
</dbReference>
<evidence type="ECO:0000259" key="2">
    <source>
        <dbReference type="Pfam" id="PF01979"/>
    </source>
</evidence>
<dbReference type="SUPFAM" id="SSF51338">
    <property type="entry name" value="Composite domain of metallo-dependent hydrolases"/>
    <property type="match status" value="1"/>
</dbReference>
<dbReference type="InterPro" id="IPR051781">
    <property type="entry name" value="Metallo-dep_Hydrolase"/>
</dbReference>
<protein>
    <recommendedName>
        <fullName evidence="2">Amidohydrolase-related domain-containing protein</fullName>
    </recommendedName>
</protein>
<feature type="chain" id="PRO_5002511722" description="Amidohydrolase-related domain-containing protein" evidence="1">
    <location>
        <begin position="21"/>
        <end position="439"/>
    </location>
</feature>
<dbReference type="AlphaFoldDB" id="A0A0F6W4A6"/>
<evidence type="ECO:0000313" key="3">
    <source>
        <dbReference type="EMBL" id="AKF06927.1"/>
    </source>
</evidence>
<dbReference type="Gene3D" id="3.20.20.140">
    <property type="entry name" value="Metal-dependent hydrolases"/>
    <property type="match status" value="1"/>
</dbReference>
<feature type="signal peptide" evidence="1">
    <location>
        <begin position="1"/>
        <end position="20"/>
    </location>
</feature>